<gene>
    <name evidence="3" type="ORF">ACFOMF_07480</name>
</gene>
<sequence length="356" mass="37736">MNPSTHALLAVGTYTESMADSEGQPGAGIHLLRLDLASGELSEAVVHSGPVNPTYLTSALDKLYSIREVGRDASPSLDVFALDRAAATLTPLSSLSTPGSGPCHVSVDSLRSLVLVSNYNSGEVLAYSLDPDGLPWDEPVVMTRSGSGPDSERQDGPHAHCARTSPDGHFVYLCDLGTDKVMRHPVIDGRVRTSADLTLAARPGAGPRHLDFTPSGRHLLVNNELASSLSLYRLSGDEVALVQELSTLSGEVEGNKVAALCIHPSGRFVYVSNRGEDSVFAARLDEAAGSLTRLGSWKAGGRTPRGMAVSPDGRFLLVASQDDGLIQVFRIEPDDGGLQPLETRYPIDSAVCLHFT</sequence>
<dbReference type="PANTHER" id="PTHR30344">
    <property type="entry name" value="6-PHOSPHOGLUCONOLACTONASE-RELATED"/>
    <property type="match status" value="1"/>
</dbReference>
<keyword evidence="2" id="KW-0119">Carbohydrate metabolism</keyword>
<keyword evidence="2" id="KW-0313">Glucose metabolism</keyword>
<dbReference type="PANTHER" id="PTHR30344:SF1">
    <property type="entry name" value="6-PHOSPHOGLUCONOLACTONASE"/>
    <property type="match status" value="1"/>
</dbReference>
<dbReference type="Proteomes" id="UP001595630">
    <property type="component" value="Unassembled WGS sequence"/>
</dbReference>
<dbReference type="RefSeq" id="WP_386363074.1">
    <property type="nucleotide sequence ID" value="NZ_JBHRXZ010000017.1"/>
</dbReference>
<evidence type="ECO:0000313" key="3">
    <source>
        <dbReference type="EMBL" id="MFC3607612.1"/>
    </source>
</evidence>
<name>A0ABV7T5J0_9GAMM</name>
<dbReference type="SUPFAM" id="SSF51004">
    <property type="entry name" value="C-terminal (heme d1) domain of cytochrome cd1-nitrite reductase"/>
    <property type="match status" value="1"/>
</dbReference>
<evidence type="ECO:0000256" key="2">
    <source>
        <dbReference type="ARBA" id="ARBA00022526"/>
    </source>
</evidence>
<dbReference type="InterPro" id="IPR050282">
    <property type="entry name" value="Cycloisomerase_2"/>
</dbReference>
<protein>
    <submittedName>
        <fullName evidence="3">Lactonase family protein</fullName>
    </submittedName>
</protein>
<evidence type="ECO:0000256" key="1">
    <source>
        <dbReference type="ARBA" id="ARBA00005564"/>
    </source>
</evidence>
<dbReference type="Pfam" id="PF10282">
    <property type="entry name" value="Lactonase"/>
    <property type="match status" value="1"/>
</dbReference>
<accession>A0ABV7T5J0</accession>
<organism evidence="3 4">
    <name type="scientific">Stutzerimonas tarimensis</name>
    <dbReference type="NCBI Taxonomy" id="1507735"/>
    <lineage>
        <taxon>Bacteria</taxon>
        <taxon>Pseudomonadati</taxon>
        <taxon>Pseudomonadota</taxon>
        <taxon>Gammaproteobacteria</taxon>
        <taxon>Pseudomonadales</taxon>
        <taxon>Pseudomonadaceae</taxon>
        <taxon>Stutzerimonas</taxon>
    </lineage>
</organism>
<comment type="caution">
    <text evidence="3">The sequence shown here is derived from an EMBL/GenBank/DDBJ whole genome shotgun (WGS) entry which is preliminary data.</text>
</comment>
<proteinExistence type="inferred from homology"/>
<comment type="similarity">
    <text evidence="1">Belongs to the cycloisomerase 2 family.</text>
</comment>
<keyword evidence="4" id="KW-1185">Reference proteome</keyword>
<evidence type="ECO:0000313" key="4">
    <source>
        <dbReference type="Proteomes" id="UP001595630"/>
    </source>
</evidence>
<dbReference type="InterPro" id="IPR011048">
    <property type="entry name" value="Haem_d1_sf"/>
</dbReference>
<reference evidence="4" key="1">
    <citation type="journal article" date="2019" name="Int. J. Syst. Evol. Microbiol.">
        <title>The Global Catalogue of Microorganisms (GCM) 10K type strain sequencing project: providing services to taxonomists for standard genome sequencing and annotation.</title>
        <authorList>
            <consortium name="The Broad Institute Genomics Platform"/>
            <consortium name="The Broad Institute Genome Sequencing Center for Infectious Disease"/>
            <person name="Wu L."/>
            <person name="Ma J."/>
        </authorList>
    </citation>
    <scope>NUCLEOTIDE SEQUENCE [LARGE SCALE GENOMIC DNA]</scope>
    <source>
        <strain evidence="4">KCTC 42447</strain>
    </source>
</reference>
<dbReference type="InterPro" id="IPR015943">
    <property type="entry name" value="WD40/YVTN_repeat-like_dom_sf"/>
</dbReference>
<dbReference type="EMBL" id="JBHRXZ010000017">
    <property type="protein sequence ID" value="MFC3607612.1"/>
    <property type="molecule type" value="Genomic_DNA"/>
</dbReference>
<dbReference type="Gene3D" id="2.130.10.10">
    <property type="entry name" value="YVTN repeat-like/Quinoprotein amine dehydrogenase"/>
    <property type="match status" value="1"/>
</dbReference>
<dbReference type="InterPro" id="IPR019405">
    <property type="entry name" value="Lactonase_7-beta_prop"/>
</dbReference>